<evidence type="ECO:0000313" key="4">
    <source>
        <dbReference type="Proteomes" id="UP001279734"/>
    </source>
</evidence>
<dbReference type="Proteomes" id="UP001279734">
    <property type="component" value="Unassembled WGS sequence"/>
</dbReference>
<dbReference type="PROSITE" id="PS51375">
    <property type="entry name" value="PPR"/>
    <property type="match status" value="3"/>
</dbReference>
<dbReference type="EMBL" id="BSYO01000024">
    <property type="protein sequence ID" value="GMH22308.1"/>
    <property type="molecule type" value="Genomic_DNA"/>
</dbReference>
<dbReference type="PANTHER" id="PTHR47926">
    <property type="entry name" value="PENTATRICOPEPTIDE REPEAT-CONTAINING PROTEIN"/>
    <property type="match status" value="1"/>
</dbReference>
<dbReference type="GO" id="GO:0003723">
    <property type="term" value="F:RNA binding"/>
    <property type="evidence" value="ECO:0007669"/>
    <property type="project" value="InterPro"/>
</dbReference>
<dbReference type="AlphaFoldDB" id="A0AAD3T285"/>
<evidence type="ECO:0000313" key="3">
    <source>
        <dbReference type="EMBL" id="GMH22308.1"/>
    </source>
</evidence>
<keyword evidence="1" id="KW-0677">Repeat</keyword>
<gene>
    <name evidence="3" type="ORF">Nepgr_024151</name>
</gene>
<feature type="repeat" description="PPR" evidence="2">
    <location>
        <begin position="424"/>
        <end position="458"/>
    </location>
</feature>
<dbReference type="FunFam" id="1.25.40.10:FF:000285">
    <property type="entry name" value="Pentatricopeptide repeat-containing protein, chloroplastic"/>
    <property type="match status" value="1"/>
</dbReference>
<name>A0AAD3T285_NEPGR</name>
<dbReference type="GO" id="GO:0099402">
    <property type="term" value="P:plant organ development"/>
    <property type="evidence" value="ECO:0007669"/>
    <property type="project" value="UniProtKB-ARBA"/>
</dbReference>
<dbReference type="Gene3D" id="1.25.40.10">
    <property type="entry name" value="Tetratricopeptide repeat domain"/>
    <property type="match status" value="4"/>
</dbReference>
<dbReference type="NCBIfam" id="TIGR00756">
    <property type="entry name" value="PPR"/>
    <property type="match status" value="3"/>
</dbReference>
<accession>A0AAD3T285</accession>
<keyword evidence="4" id="KW-1185">Reference proteome</keyword>
<dbReference type="FunFam" id="1.25.40.10:FF:001775">
    <property type="entry name" value="Pentatricopeptide repeat-containing protein At3g26540"/>
    <property type="match status" value="1"/>
</dbReference>
<evidence type="ECO:0000256" key="2">
    <source>
        <dbReference type="PROSITE-ProRule" id="PRU00708"/>
    </source>
</evidence>
<dbReference type="InterPro" id="IPR046960">
    <property type="entry name" value="PPR_At4g14850-like_plant"/>
</dbReference>
<dbReference type="FunFam" id="1.25.40.10:FF:000158">
    <property type="entry name" value="pentatricopeptide repeat-containing protein At2g33680"/>
    <property type="match status" value="1"/>
</dbReference>
<dbReference type="InterPro" id="IPR002885">
    <property type="entry name" value="PPR_rpt"/>
</dbReference>
<dbReference type="Pfam" id="PF13041">
    <property type="entry name" value="PPR_2"/>
    <property type="match status" value="1"/>
</dbReference>
<dbReference type="InterPro" id="IPR011990">
    <property type="entry name" value="TPR-like_helical_dom_sf"/>
</dbReference>
<dbReference type="PANTHER" id="PTHR47926:SF347">
    <property type="entry name" value="PENTATRICOPEPTIDE REPEAT-CONTAINING PROTEIN"/>
    <property type="match status" value="1"/>
</dbReference>
<evidence type="ECO:0008006" key="5">
    <source>
        <dbReference type="Google" id="ProtNLM"/>
    </source>
</evidence>
<organism evidence="3 4">
    <name type="scientific">Nepenthes gracilis</name>
    <name type="common">Slender pitcher plant</name>
    <dbReference type="NCBI Taxonomy" id="150966"/>
    <lineage>
        <taxon>Eukaryota</taxon>
        <taxon>Viridiplantae</taxon>
        <taxon>Streptophyta</taxon>
        <taxon>Embryophyta</taxon>
        <taxon>Tracheophyta</taxon>
        <taxon>Spermatophyta</taxon>
        <taxon>Magnoliopsida</taxon>
        <taxon>eudicotyledons</taxon>
        <taxon>Gunneridae</taxon>
        <taxon>Pentapetalae</taxon>
        <taxon>Caryophyllales</taxon>
        <taxon>Nepenthaceae</taxon>
        <taxon>Nepenthes</taxon>
    </lineage>
</organism>
<sequence length="563" mass="63235">MPRGCPEEALWLFLLMNRSGFFPNEVTFASVLGSCAAVLELCLSRQIHGRIVKCGFLGNVILESSLVDVYGKCGIMSEARRMFDEVENPNAVSWNVIVRRYLEVGDEEAALCVFFEMIYKGVRSLTFTFSNALVACSRISALGEGTQIHGVAVKINYEEDEVVSSSLIDMYVKCGNLDGARKIFDQPSSKNLISWTSIVSGYAMCGRTKEARELFNEMPERSIVSWNAMLTGYTQFCQWEDALNFIFLMIQHKCDVDHVTLGLILNVCAGLSNVEFGKQVHGYSYRHGFYSNVSVGNALLDMYGKCGCLRCSRIWFYQMSDLRDTISWNSLMTSYASHHLSQQVITIFTDMQRETAPNKYTFATLLAACADIFALKQGKQIHGFIIRNDYAIDDVLLGALVSIYSKCHLLDYALKVFKEADPGDVVLWNSMILGCCRHDKGMEALQLFGLMKQEGVKPDHVTFLAILHACICGGYVELGGKYFDLMSSEYCLMARLEHYECMIELYTRHGVMDELKQFVKTLPFDPTIPMLTRISDACRKYGDSTLGKWAAKKIESISSCNGS</sequence>
<dbReference type="GO" id="GO:0009451">
    <property type="term" value="P:RNA modification"/>
    <property type="evidence" value="ECO:0007669"/>
    <property type="project" value="InterPro"/>
</dbReference>
<dbReference type="Pfam" id="PF01535">
    <property type="entry name" value="PPR"/>
    <property type="match status" value="7"/>
</dbReference>
<feature type="repeat" description="PPR" evidence="2">
    <location>
        <begin position="191"/>
        <end position="225"/>
    </location>
</feature>
<comment type="caution">
    <text evidence="3">The sequence shown here is derived from an EMBL/GenBank/DDBJ whole genome shotgun (WGS) entry which is preliminary data.</text>
</comment>
<dbReference type="FunFam" id="1.25.40.10:FF:000425">
    <property type="entry name" value="Pentatricopeptide repeat-containing protein At3g26540"/>
    <property type="match status" value="1"/>
</dbReference>
<proteinExistence type="predicted"/>
<feature type="repeat" description="PPR" evidence="2">
    <location>
        <begin position="90"/>
        <end position="124"/>
    </location>
</feature>
<protein>
    <recommendedName>
        <fullName evidence="5">Pentatricopeptide repeat-containing protein</fullName>
    </recommendedName>
</protein>
<reference evidence="3" key="1">
    <citation type="submission" date="2023-05" db="EMBL/GenBank/DDBJ databases">
        <title>Nepenthes gracilis genome sequencing.</title>
        <authorList>
            <person name="Fukushima K."/>
        </authorList>
    </citation>
    <scope>NUCLEOTIDE SEQUENCE</scope>
    <source>
        <strain evidence="3">SING2019-196</strain>
    </source>
</reference>
<evidence type="ECO:0000256" key="1">
    <source>
        <dbReference type="ARBA" id="ARBA00022737"/>
    </source>
</evidence>